<organism evidence="2 3">
    <name type="scientific">Diploscapter pachys</name>
    <dbReference type="NCBI Taxonomy" id="2018661"/>
    <lineage>
        <taxon>Eukaryota</taxon>
        <taxon>Metazoa</taxon>
        <taxon>Ecdysozoa</taxon>
        <taxon>Nematoda</taxon>
        <taxon>Chromadorea</taxon>
        <taxon>Rhabditida</taxon>
        <taxon>Rhabditina</taxon>
        <taxon>Rhabditomorpha</taxon>
        <taxon>Rhabditoidea</taxon>
        <taxon>Rhabditidae</taxon>
        <taxon>Diploscapter</taxon>
    </lineage>
</organism>
<keyword evidence="3" id="KW-1185">Reference proteome</keyword>
<gene>
    <name evidence="2" type="ORF">WR25_23079</name>
</gene>
<feature type="coiled-coil region" evidence="1">
    <location>
        <begin position="21"/>
        <end position="106"/>
    </location>
</feature>
<dbReference type="AlphaFoldDB" id="A0A2A2K5V1"/>
<protein>
    <submittedName>
        <fullName evidence="2">Uncharacterized protein</fullName>
    </submittedName>
</protein>
<keyword evidence="1" id="KW-0175">Coiled coil</keyword>
<proteinExistence type="predicted"/>
<evidence type="ECO:0000313" key="2">
    <source>
        <dbReference type="EMBL" id="PAV69285.1"/>
    </source>
</evidence>
<evidence type="ECO:0000256" key="1">
    <source>
        <dbReference type="SAM" id="Coils"/>
    </source>
</evidence>
<dbReference type="Proteomes" id="UP000218231">
    <property type="component" value="Unassembled WGS sequence"/>
</dbReference>
<accession>A0A2A2K5V1</accession>
<evidence type="ECO:0000313" key="3">
    <source>
        <dbReference type="Proteomes" id="UP000218231"/>
    </source>
</evidence>
<sequence length="165" mass="19179">MGGLRKFLRRIASVFRLTPTKKESIMEIDALIAKLKQHREKLEARIVYKEREIQQKQEERHVRERSPLQADLRHFQKRLDGINATLSDLERKKLNLVGENREQENDFDNLVFPDVPGHRVGEHPVGENFHPEDPVPLPRTGVLPELISSMSEVPIIIYFSSARNI</sequence>
<reference evidence="2 3" key="1">
    <citation type="journal article" date="2017" name="Curr. Biol.">
        <title>Genome architecture and evolution of a unichromosomal asexual nematode.</title>
        <authorList>
            <person name="Fradin H."/>
            <person name="Zegar C."/>
            <person name="Gutwein M."/>
            <person name="Lucas J."/>
            <person name="Kovtun M."/>
            <person name="Corcoran D."/>
            <person name="Baugh L.R."/>
            <person name="Kiontke K."/>
            <person name="Gunsalus K."/>
            <person name="Fitch D.H."/>
            <person name="Piano F."/>
        </authorList>
    </citation>
    <scope>NUCLEOTIDE SEQUENCE [LARGE SCALE GENOMIC DNA]</scope>
    <source>
        <strain evidence="2">PF1309</strain>
    </source>
</reference>
<comment type="caution">
    <text evidence="2">The sequence shown here is derived from an EMBL/GenBank/DDBJ whole genome shotgun (WGS) entry which is preliminary data.</text>
</comment>
<name>A0A2A2K5V1_9BILA</name>
<dbReference type="EMBL" id="LIAE01009555">
    <property type="protein sequence ID" value="PAV69285.1"/>
    <property type="molecule type" value="Genomic_DNA"/>
</dbReference>